<evidence type="ECO:0000256" key="2">
    <source>
        <dbReference type="ARBA" id="ARBA00022723"/>
    </source>
</evidence>
<dbReference type="PANTHER" id="PTHR28620">
    <property type="entry name" value="CENTROMERE PROTEIN V"/>
    <property type="match status" value="1"/>
</dbReference>
<dbReference type="Pfam" id="PF04828">
    <property type="entry name" value="GFA"/>
    <property type="match status" value="1"/>
</dbReference>
<dbReference type="InterPro" id="IPR006913">
    <property type="entry name" value="CENP-V/GFA"/>
</dbReference>
<keyword evidence="2" id="KW-0479">Metal-binding</keyword>
<sequence length="118" mass="12976">MHYAGSCHCGRIAFDLETETPITEVYDCNCSFCRRRGGLLWFGARTQLHLQAAPDALGSYRFNRLHIEHHHCPQCGIAPFSEGADPKTGEAGVAVNVRCLPRLDLAGLRVHTVDGASR</sequence>
<evidence type="ECO:0000313" key="6">
    <source>
        <dbReference type="Proteomes" id="UP000554726"/>
    </source>
</evidence>
<comment type="caution">
    <text evidence="5">The sequence shown here is derived from an EMBL/GenBank/DDBJ whole genome shotgun (WGS) entry which is preliminary data.</text>
</comment>
<evidence type="ECO:0000259" key="4">
    <source>
        <dbReference type="PROSITE" id="PS51891"/>
    </source>
</evidence>
<evidence type="ECO:0000256" key="1">
    <source>
        <dbReference type="ARBA" id="ARBA00005495"/>
    </source>
</evidence>
<keyword evidence="6" id="KW-1185">Reference proteome</keyword>
<dbReference type="EMBL" id="JACHNS010000001">
    <property type="protein sequence ID" value="MBB4592194.1"/>
    <property type="molecule type" value="Genomic_DNA"/>
</dbReference>
<gene>
    <name evidence="5" type="ORF">FHR60_000817</name>
</gene>
<evidence type="ECO:0000256" key="3">
    <source>
        <dbReference type="ARBA" id="ARBA00022833"/>
    </source>
</evidence>
<feature type="domain" description="CENP-V/GFA" evidence="4">
    <location>
        <begin position="3"/>
        <end position="118"/>
    </location>
</feature>
<dbReference type="SUPFAM" id="SSF51316">
    <property type="entry name" value="Mss4-like"/>
    <property type="match status" value="1"/>
</dbReference>
<accession>A0ABR6JHB2</accession>
<dbReference type="Proteomes" id="UP000554726">
    <property type="component" value="Unassembled WGS sequence"/>
</dbReference>
<evidence type="ECO:0000313" key="5">
    <source>
        <dbReference type="EMBL" id="MBB4592194.1"/>
    </source>
</evidence>
<dbReference type="PROSITE" id="PS51891">
    <property type="entry name" value="CENP_V_GFA"/>
    <property type="match status" value="1"/>
</dbReference>
<dbReference type="Gene3D" id="2.170.150.70">
    <property type="match status" value="1"/>
</dbReference>
<keyword evidence="3" id="KW-0862">Zinc</keyword>
<proteinExistence type="inferred from homology"/>
<comment type="similarity">
    <text evidence="1">Belongs to the Gfa family.</text>
</comment>
<name>A0ABR6JHB2_9XANT</name>
<organism evidence="5 6">
    <name type="scientific">Xanthomonas cannabis</name>
    <dbReference type="NCBI Taxonomy" id="1885674"/>
    <lineage>
        <taxon>Bacteria</taxon>
        <taxon>Pseudomonadati</taxon>
        <taxon>Pseudomonadota</taxon>
        <taxon>Gammaproteobacteria</taxon>
        <taxon>Lysobacterales</taxon>
        <taxon>Lysobacteraceae</taxon>
        <taxon>Xanthomonas</taxon>
    </lineage>
</organism>
<dbReference type="RefSeq" id="WP_166751479.1">
    <property type="nucleotide sequence ID" value="NZ_JACHNS010000001.1"/>
</dbReference>
<dbReference type="PANTHER" id="PTHR28620:SF1">
    <property type="entry name" value="CENP-V_GFA DOMAIN-CONTAINING PROTEIN"/>
    <property type="match status" value="1"/>
</dbReference>
<protein>
    <recommendedName>
        <fullName evidence="4">CENP-V/GFA domain-containing protein</fullName>
    </recommendedName>
</protein>
<dbReference type="InterPro" id="IPR011057">
    <property type="entry name" value="Mss4-like_sf"/>
</dbReference>
<reference evidence="5 6" key="1">
    <citation type="submission" date="2020-08" db="EMBL/GenBank/DDBJ databases">
        <title>Studying the diversity of plant-associated saprophytic bacteria and their role in host health and plant-pathogen interactions.</title>
        <authorList>
            <person name="Potnis N."/>
        </authorList>
    </citation>
    <scope>NUCLEOTIDE SEQUENCE [LARGE SCALE GENOMIC DNA]</scope>
    <source>
        <strain evidence="5 6">F16</strain>
    </source>
</reference>
<dbReference type="InterPro" id="IPR052355">
    <property type="entry name" value="CENP-V-like"/>
</dbReference>